<protein>
    <submittedName>
        <fullName evidence="1">Uncharacterized protein</fullName>
    </submittedName>
</protein>
<gene>
    <name evidence="1" type="ORF">M9H77_02354</name>
</gene>
<reference evidence="2" key="1">
    <citation type="journal article" date="2023" name="Nat. Plants">
        <title>Single-cell RNA sequencing provides a high-resolution roadmap for understanding the multicellular compartmentation of specialized metabolism.</title>
        <authorList>
            <person name="Sun S."/>
            <person name="Shen X."/>
            <person name="Li Y."/>
            <person name="Li Y."/>
            <person name="Wang S."/>
            <person name="Li R."/>
            <person name="Zhang H."/>
            <person name="Shen G."/>
            <person name="Guo B."/>
            <person name="Wei J."/>
            <person name="Xu J."/>
            <person name="St-Pierre B."/>
            <person name="Chen S."/>
            <person name="Sun C."/>
        </authorList>
    </citation>
    <scope>NUCLEOTIDE SEQUENCE [LARGE SCALE GENOMIC DNA]</scope>
</reference>
<dbReference type="EMBL" id="CM044701">
    <property type="protein sequence ID" value="KAI5681127.1"/>
    <property type="molecule type" value="Genomic_DNA"/>
</dbReference>
<accession>A0ACC0C855</accession>
<evidence type="ECO:0000313" key="1">
    <source>
        <dbReference type="EMBL" id="KAI5681127.1"/>
    </source>
</evidence>
<proteinExistence type="predicted"/>
<organism evidence="1 2">
    <name type="scientific">Catharanthus roseus</name>
    <name type="common">Madagascar periwinkle</name>
    <name type="synonym">Vinca rosea</name>
    <dbReference type="NCBI Taxonomy" id="4058"/>
    <lineage>
        <taxon>Eukaryota</taxon>
        <taxon>Viridiplantae</taxon>
        <taxon>Streptophyta</taxon>
        <taxon>Embryophyta</taxon>
        <taxon>Tracheophyta</taxon>
        <taxon>Spermatophyta</taxon>
        <taxon>Magnoliopsida</taxon>
        <taxon>eudicotyledons</taxon>
        <taxon>Gunneridae</taxon>
        <taxon>Pentapetalae</taxon>
        <taxon>asterids</taxon>
        <taxon>lamiids</taxon>
        <taxon>Gentianales</taxon>
        <taxon>Apocynaceae</taxon>
        <taxon>Rauvolfioideae</taxon>
        <taxon>Vinceae</taxon>
        <taxon>Catharanthinae</taxon>
        <taxon>Catharanthus</taxon>
    </lineage>
</organism>
<sequence length="476" mass="55030">MANLVRRMFSSSSSLDSKRIVQSKEEHIQCNFNDWTIPEEQIETIYKVGTFDFKTAFSVKTHEETMNIQEKFQTIPLLSKASLTKYSEKGFRYIHYGLIQVAVKPLVHIGVDAPVYLALRDKRLKRYKPSLLAMIQTNICNGPIYFNCAPNYSVSLTDPLIMNSLVLDIHMQDEFQIENPHPLSDLERNEISQIIEEPNGNVLIRFNSMREQESSSTFSIPIEPSRHSFAHSRRRSFAETTEQSSRMPNSIHVHHTAPIPEVSTSPPLSPTASQMKGEIDVIHKVINIDFKSLDNDILDPENDEKRTWYSQLDPFYQEKIKQEWINDINRLNTPFDFFCWFEYFTTKLGIEEEPFKISYINVQSSLAKKWKLNDGSLVTQIHPPLQTIRLDTPDGEIIASPFKKGKDSDDSIKMEDIRKIYHQNNYSNQLLHTIANQVDSLSSEIKSIPRTNISRFPSSYSSPHFQPRTLSRHQEA</sequence>
<comment type="caution">
    <text evidence="1">The sequence shown here is derived from an EMBL/GenBank/DDBJ whole genome shotgun (WGS) entry which is preliminary data.</text>
</comment>
<dbReference type="Proteomes" id="UP001060085">
    <property type="component" value="Linkage Group LG01"/>
</dbReference>
<name>A0ACC0C855_CATRO</name>
<keyword evidence="2" id="KW-1185">Reference proteome</keyword>
<evidence type="ECO:0000313" key="2">
    <source>
        <dbReference type="Proteomes" id="UP001060085"/>
    </source>
</evidence>